<dbReference type="InterPro" id="IPR015919">
    <property type="entry name" value="Cadherin-like_sf"/>
</dbReference>
<dbReference type="RefSeq" id="WP_406794147.1">
    <property type="nucleotide sequence ID" value="NZ_JBJHZX010000045.1"/>
</dbReference>
<keyword evidence="3" id="KW-1185">Reference proteome</keyword>
<feature type="chain" id="PRO_5045302071" description="Dystroglycan-type cadherin-like domain-containing protein" evidence="1">
    <location>
        <begin position="30"/>
        <end position="205"/>
    </location>
</feature>
<protein>
    <recommendedName>
        <fullName evidence="4">Dystroglycan-type cadherin-like domain-containing protein</fullName>
    </recommendedName>
</protein>
<dbReference type="InterPro" id="IPR013783">
    <property type="entry name" value="Ig-like_fold"/>
</dbReference>
<comment type="caution">
    <text evidence="2">The sequence shown here is derived from an EMBL/GenBank/DDBJ whole genome shotgun (WGS) entry which is preliminary data.</text>
</comment>
<evidence type="ECO:0000256" key="1">
    <source>
        <dbReference type="SAM" id="SignalP"/>
    </source>
</evidence>
<gene>
    <name evidence="2" type="ORF">ACJDU8_21085</name>
</gene>
<evidence type="ECO:0008006" key="4">
    <source>
        <dbReference type="Google" id="ProtNLM"/>
    </source>
</evidence>
<evidence type="ECO:0000313" key="2">
    <source>
        <dbReference type="EMBL" id="MFL0198037.1"/>
    </source>
</evidence>
<accession>A0ABW8SPL6</accession>
<organism evidence="2 3">
    <name type="scientific">Candidatus Clostridium eludens</name>
    <dbReference type="NCBI Taxonomy" id="3381663"/>
    <lineage>
        <taxon>Bacteria</taxon>
        <taxon>Bacillati</taxon>
        <taxon>Bacillota</taxon>
        <taxon>Clostridia</taxon>
        <taxon>Eubacteriales</taxon>
        <taxon>Clostridiaceae</taxon>
        <taxon>Clostridium</taxon>
    </lineage>
</organism>
<reference evidence="2 3" key="1">
    <citation type="submission" date="2024-11" db="EMBL/GenBank/DDBJ databases">
        <authorList>
            <person name="Heng Y.C."/>
            <person name="Lim A.C.H."/>
            <person name="Lee J.K.Y."/>
            <person name="Kittelmann S."/>
        </authorList>
    </citation>
    <scope>NUCLEOTIDE SEQUENCE [LARGE SCALE GENOMIC DNA]</scope>
    <source>
        <strain evidence="2 3">WILCCON 0269</strain>
    </source>
</reference>
<name>A0ABW8SPL6_9CLOT</name>
<keyword evidence="1" id="KW-0732">Signal</keyword>
<dbReference type="Proteomes" id="UP001623660">
    <property type="component" value="Unassembled WGS sequence"/>
</dbReference>
<dbReference type="SUPFAM" id="SSF49313">
    <property type="entry name" value="Cadherin-like"/>
    <property type="match status" value="1"/>
</dbReference>
<dbReference type="Gene3D" id="2.60.40.10">
    <property type="entry name" value="Immunoglobulins"/>
    <property type="match status" value="1"/>
</dbReference>
<sequence>MKKRFYTGMSKVTILITIFTMLIATPALAANGDIWQETAIDLGSTQNILLNHHGTIFNVLANPSSYNYEVNGNLYSIQDANNQFTANPTYTPNQVWPLITQNDKSVASLPIITTTPLLILNAVVGIPYNCTSYFYAYGGTAPYTFTLASGSSMPPGLTLGTDGSITGTPTKSGSTNFTVVVTDSSKPIARTSSMTYSFIVYPSQN</sequence>
<evidence type="ECO:0000313" key="3">
    <source>
        <dbReference type="Proteomes" id="UP001623660"/>
    </source>
</evidence>
<feature type="signal peptide" evidence="1">
    <location>
        <begin position="1"/>
        <end position="29"/>
    </location>
</feature>
<dbReference type="EMBL" id="JBJHZX010000045">
    <property type="protein sequence ID" value="MFL0198037.1"/>
    <property type="molecule type" value="Genomic_DNA"/>
</dbReference>
<proteinExistence type="predicted"/>